<dbReference type="VEuPathDB" id="FungiDB:H257_02326"/>
<organism evidence="1">
    <name type="scientific">Aphanomyces astaci</name>
    <name type="common">Crayfish plague agent</name>
    <dbReference type="NCBI Taxonomy" id="112090"/>
    <lineage>
        <taxon>Eukaryota</taxon>
        <taxon>Sar</taxon>
        <taxon>Stramenopiles</taxon>
        <taxon>Oomycota</taxon>
        <taxon>Saprolegniomycetes</taxon>
        <taxon>Saprolegniales</taxon>
        <taxon>Verrucalvaceae</taxon>
        <taxon>Aphanomyces</taxon>
    </lineage>
</organism>
<accession>W4H3K3</accession>
<name>W4H3K3_APHAT</name>
<reference evidence="1" key="1">
    <citation type="submission" date="2013-12" db="EMBL/GenBank/DDBJ databases">
        <title>The Genome Sequence of Aphanomyces astaci APO3.</title>
        <authorList>
            <consortium name="The Broad Institute Genomics Platform"/>
            <person name="Russ C."/>
            <person name="Tyler B."/>
            <person name="van West P."/>
            <person name="Dieguez-Uribeondo J."/>
            <person name="Young S.K."/>
            <person name="Zeng Q."/>
            <person name="Gargeya S."/>
            <person name="Fitzgerald M."/>
            <person name="Abouelleil A."/>
            <person name="Alvarado L."/>
            <person name="Chapman S.B."/>
            <person name="Gainer-Dewar J."/>
            <person name="Goldberg J."/>
            <person name="Griggs A."/>
            <person name="Gujja S."/>
            <person name="Hansen M."/>
            <person name="Howarth C."/>
            <person name="Imamovic A."/>
            <person name="Ireland A."/>
            <person name="Larimer J."/>
            <person name="McCowan C."/>
            <person name="Murphy C."/>
            <person name="Pearson M."/>
            <person name="Poon T.W."/>
            <person name="Priest M."/>
            <person name="Roberts A."/>
            <person name="Saif S."/>
            <person name="Shea T."/>
            <person name="Sykes S."/>
            <person name="Wortman J."/>
            <person name="Nusbaum C."/>
            <person name="Birren B."/>
        </authorList>
    </citation>
    <scope>NUCLEOTIDE SEQUENCE [LARGE SCALE GENOMIC DNA]</scope>
    <source>
        <strain evidence="1">APO3</strain>
    </source>
</reference>
<dbReference type="RefSeq" id="XP_009824205.1">
    <property type="nucleotide sequence ID" value="XM_009825903.1"/>
</dbReference>
<dbReference type="OrthoDB" id="125347at2759"/>
<evidence type="ECO:0000313" key="1">
    <source>
        <dbReference type="EMBL" id="ETV85733.1"/>
    </source>
</evidence>
<protein>
    <submittedName>
        <fullName evidence="1">Uncharacterized protein</fullName>
    </submittedName>
</protein>
<dbReference type="EMBL" id="KI913117">
    <property type="protein sequence ID" value="ETV85733.1"/>
    <property type="molecule type" value="Genomic_DNA"/>
</dbReference>
<proteinExistence type="predicted"/>
<dbReference type="GeneID" id="20804322"/>
<sequence>MKAHSQHKLVMVPRLQEAKQVFPAVSDSHRARYSRRQCNGTGPVRGSCCLGGHDNNIDVIYNADQTGVNYEYLPTKRLNSMKNHVIWIKCSGKIKDRATVMVMADPTGKPFSIVSGVEDQGIKDQVRRAGEPGATLGITADVPWIRPMKARLRQKWMDSVRRQVLRSKAKKETFQLQAPKRPTLVQWITESRSGLD</sequence>
<dbReference type="AlphaFoldDB" id="W4H3K3"/>
<gene>
    <name evidence="1" type="ORF">H257_02326</name>
</gene>